<accession>A0AB39YDJ2</accession>
<proteinExistence type="predicted"/>
<gene>
    <name evidence="1" type="ORF">AB5J51_36810</name>
</gene>
<reference evidence="1" key="1">
    <citation type="submission" date="2024-08" db="EMBL/GenBank/DDBJ databases">
        <authorList>
            <person name="Yu S.T."/>
        </authorList>
    </citation>
    <scope>NUCLEOTIDE SEQUENCE</scope>
    <source>
        <strain evidence="1">R33</strain>
    </source>
</reference>
<evidence type="ECO:0000313" key="1">
    <source>
        <dbReference type="EMBL" id="XDV68098.1"/>
    </source>
</evidence>
<sequence>MGEKAGETLLVASRNERWSLQTRRIEKRNETLHLTRTAAVLGVAALTVLTVPVNAHAAAIACGGSASTGRVAINGCISAQRGSAGRFPTRDITAHIRARNTGAKGLNVSYEAFFRVVDGGHWEKLGSGRAYVRAGEAIGPVEVGSTTRVCGPVKVEIRVHARADGAAWSGWSPAATKQCQT</sequence>
<dbReference type="RefSeq" id="WP_369779712.1">
    <property type="nucleotide sequence ID" value="NZ_CP165727.1"/>
</dbReference>
<organism evidence="1">
    <name type="scientific">Streptomyces sp. R33</name>
    <dbReference type="NCBI Taxonomy" id="3238629"/>
    <lineage>
        <taxon>Bacteria</taxon>
        <taxon>Bacillati</taxon>
        <taxon>Actinomycetota</taxon>
        <taxon>Actinomycetes</taxon>
        <taxon>Kitasatosporales</taxon>
        <taxon>Streptomycetaceae</taxon>
        <taxon>Streptomyces</taxon>
    </lineage>
</organism>
<dbReference type="AlphaFoldDB" id="A0AB39YDJ2"/>
<protein>
    <submittedName>
        <fullName evidence="1">Uncharacterized protein</fullName>
    </submittedName>
</protein>
<dbReference type="EMBL" id="CP165727">
    <property type="protein sequence ID" value="XDV68098.1"/>
    <property type="molecule type" value="Genomic_DNA"/>
</dbReference>
<name>A0AB39YDJ2_9ACTN</name>